<sequence length="446" mass="49576">MGKKKWTRPRSGPGASLKRGALRLKATKTEARSGKKHADYVPKSQLGEPEARRGREKLVVAGSALKQMTNRQLKQHLEKLGHVPQLKAGSACLFCGHKSLSVHGCPPLPAVLKGWSARYFRCTRKCCHKQQHFLSNSPVFYVGRGTDVPPLRQQVTVLWHLAWRTPGRLLRAEVGCNEKRIENMRHRWQGVLSKFVEETQSRSQGGDFQQVEVDETVVRKQKVGDTVAWQTFVGSKVRGQRKSLVLQKRGFANSLSKVRPSGLSAPPPLTTAEWQSFATEHLQSNTVVHTDGAQAYCAPVPNLHLRHDSVSHSTKKGGPYFTNNCTHKGVKKVDKRKSNLKTVAGTQCIDGTWTSLKRSCLGVNAKYPHKIEDHVREAQFHSWQGSADPWHAMGSVLRWHRAALGALIAKKHNAQATGPTSLRESFTFAAAEDSFLGTSCALEKPY</sequence>
<evidence type="ECO:0000313" key="2">
    <source>
        <dbReference type="EMBL" id="OLP83975.1"/>
    </source>
</evidence>
<keyword evidence="3" id="KW-1185">Reference proteome</keyword>
<evidence type="ECO:0000256" key="1">
    <source>
        <dbReference type="SAM" id="MobiDB-lite"/>
    </source>
</evidence>
<dbReference type="Proteomes" id="UP000186817">
    <property type="component" value="Unassembled WGS sequence"/>
</dbReference>
<evidence type="ECO:0008006" key="4">
    <source>
        <dbReference type="Google" id="ProtNLM"/>
    </source>
</evidence>
<reference evidence="2 3" key="1">
    <citation type="submission" date="2016-02" db="EMBL/GenBank/DDBJ databases">
        <title>Genome analysis of coral dinoflagellate symbionts highlights evolutionary adaptations to a symbiotic lifestyle.</title>
        <authorList>
            <person name="Aranda M."/>
            <person name="Li Y."/>
            <person name="Liew Y.J."/>
            <person name="Baumgarten S."/>
            <person name="Simakov O."/>
            <person name="Wilson M."/>
            <person name="Piel J."/>
            <person name="Ashoor H."/>
            <person name="Bougouffa S."/>
            <person name="Bajic V.B."/>
            <person name="Ryu T."/>
            <person name="Ravasi T."/>
            <person name="Bayer T."/>
            <person name="Micklem G."/>
            <person name="Kim H."/>
            <person name="Bhak J."/>
            <person name="Lajeunesse T.C."/>
            <person name="Voolstra C.R."/>
        </authorList>
    </citation>
    <scope>NUCLEOTIDE SEQUENCE [LARGE SCALE GENOMIC DNA]</scope>
    <source>
        <strain evidence="2 3">CCMP2467</strain>
    </source>
</reference>
<feature type="compositionally biased region" description="Basic and acidic residues" evidence="1">
    <location>
        <begin position="27"/>
        <end position="40"/>
    </location>
</feature>
<evidence type="ECO:0000313" key="3">
    <source>
        <dbReference type="Proteomes" id="UP000186817"/>
    </source>
</evidence>
<comment type="caution">
    <text evidence="2">The sequence shown here is derived from an EMBL/GenBank/DDBJ whole genome shotgun (WGS) entry which is preliminary data.</text>
</comment>
<organism evidence="2 3">
    <name type="scientific">Symbiodinium microadriaticum</name>
    <name type="common">Dinoflagellate</name>
    <name type="synonym">Zooxanthella microadriatica</name>
    <dbReference type="NCBI Taxonomy" id="2951"/>
    <lineage>
        <taxon>Eukaryota</taxon>
        <taxon>Sar</taxon>
        <taxon>Alveolata</taxon>
        <taxon>Dinophyceae</taxon>
        <taxon>Suessiales</taxon>
        <taxon>Symbiodiniaceae</taxon>
        <taxon>Symbiodinium</taxon>
    </lineage>
</organism>
<proteinExistence type="predicted"/>
<feature type="region of interest" description="Disordered" evidence="1">
    <location>
        <begin position="1"/>
        <end position="52"/>
    </location>
</feature>
<gene>
    <name evidence="2" type="ORF">AK812_SmicGene35190</name>
</gene>
<protein>
    <recommendedName>
        <fullName evidence="4">ISXO2-like transposase domain-containing protein</fullName>
    </recommendedName>
</protein>
<accession>A0A1Q9CM35</accession>
<dbReference type="EMBL" id="LSRX01001077">
    <property type="protein sequence ID" value="OLP83975.1"/>
    <property type="molecule type" value="Genomic_DNA"/>
</dbReference>
<dbReference type="OrthoDB" id="439481at2759"/>
<name>A0A1Q9CM35_SYMMI</name>
<dbReference type="AlphaFoldDB" id="A0A1Q9CM35"/>